<dbReference type="EMBL" id="QMQA01000270">
    <property type="protein sequence ID" value="RLE11248.1"/>
    <property type="molecule type" value="Genomic_DNA"/>
</dbReference>
<keyword evidence="1" id="KW-0966">Cell projection</keyword>
<accession>A0A662D8Q3</accession>
<proteinExistence type="predicted"/>
<gene>
    <name evidence="1" type="ORF">DRJ04_08405</name>
</gene>
<protein>
    <submittedName>
        <fullName evidence="1">Flagellar protein FlbD</fullName>
    </submittedName>
</protein>
<evidence type="ECO:0000313" key="2">
    <source>
        <dbReference type="Proteomes" id="UP000280417"/>
    </source>
</evidence>
<organism evidence="1 2">
    <name type="scientific">Aerophobetes bacterium</name>
    <dbReference type="NCBI Taxonomy" id="2030807"/>
    <lineage>
        <taxon>Bacteria</taxon>
        <taxon>Candidatus Aerophobota</taxon>
    </lineage>
</organism>
<reference evidence="1 2" key="1">
    <citation type="submission" date="2018-06" db="EMBL/GenBank/DDBJ databases">
        <title>Extensive metabolic versatility and redundancy in microbially diverse, dynamic hydrothermal sediments.</title>
        <authorList>
            <person name="Dombrowski N."/>
            <person name="Teske A."/>
            <person name="Baker B.J."/>
        </authorList>
    </citation>
    <scope>NUCLEOTIDE SEQUENCE [LARGE SCALE GENOMIC DNA]</scope>
    <source>
        <strain evidence="1">B3_G15</strain>
    </source>
</reference>
<comment type="caution">
    <text evidence="1">The sequence shown here is derived from an EMBL/GenBank/DDBJ whole genome shotgun (WGS) entry which is preliminary data.</text>
</comment>
<dbReference type="AlphaFoldDB" id="A0A662D8Q3"/>
<evidence type="ECO:0000313" key="1">
    <source>
        <dbReference type="EMBL" id="RLE11248.1"/>
    </source>
</evidence>
<sequence>MIKVTRLNGDEYWLNPHQIETIESNPDTTVTLVTGKKIVVRETPEEIINAIIEYRKKLSLWGNEE</sequence>
<name>A0A662D8Q3_UNCAE</name>
<keyword evidence="1" id="KW-0282">Flagellum</keyword>
<dbReference type="PANTHER" id="PTHR39185">
    <property type="entry name" value="SWARMING MOTILITY PROTEIN SWRD"/>
    <property type="match status" value="1"/>
</dbReference>
<dbReference type="InterPro" id="IPR009384">
    <property type="entry name" value="SwrD-like"/>
</dbReference>
<dbReference type="Pfam" id="PF06289">
    <property type="entry name" value="FlbD"/>
    <property type="match status" value="1"/>
</dbReference>
<dbReference type="Proteomes" id="UP000280417">
    <property type="component" value="Unassembled WGS sequence"/>
</dbReference>
<dbReference type="PANTHER" id="PTHR39185:SF1">
    <property type="entry name" value="SWARMING MOTILITY PROTEIN SWRD"/>
    <property type="match status" value="1"/>
</dbReference>
<keyword evidence="1" id="KW-0969">Cilium</keyword>